<comment type="caution">
    <text evidence="3">The sequence shown here is derived from an EMBL/GenBank/DDBJ whole genome shotgun (WGS) entry which is preliminary data.</text>
</comment>
<sequence length="668" mass="76226">HQKMPSRRRGKNKPTPLDKSKKMVEKMEEVQTENGKVPRAMVSEVPSSKQNVLKGQQACSEGVDLKRHDKKKTRNTTTSFKKPKAPLVRQKSDTDTSIPPATEWRGFRWIKGIFTSLFAKEEFVDISVARDVTAEQVCTFKVVDRLLPPFAKRPVFYTVDFFSTRRVMLVLLFIAILLGYYNFHEDVLSFTAAFIVADEDRPGVHFLQNYTIHRKHPVMIIPGFISTALEVWEDKLECVQAQRSMASNFRQRMFGPRLLFLLFMDPLCYLRLFSLDKRTGFDPPGVKIRPDIGFSASDFFMPGYWVWAKVLLNLVDIGYDPQSVGVFSYDWRLSPRRMHQRDGYYYYLRNQLLYLYEKNAEKVVVISHSYGTDVLLDFLRWSDAHEPGWVDKHMAFWVNIGGPALGVAKSVSAVLTGDAKDTLTLPSPVRQILETHLSRSLRTEAMRTWSCLTAMYPFGCDALFPDILTLPNHTRLTPRQVLKLTAQRLHESGHEAQKEHVEERLDHFDELPFLPRSPNLTVVCLYGVDRQTEVGYILGDDDFVNLTYHQLERATNGVMFDNGDGTVPLMSLGYMCRAKNGWKQNVGRVITREHKHSAGSLMELRGGTNSGDHVDILGNYDLIETILKIVSGNAEKDEVTDRIYSDVDERIAEATECATKGNSNPIPP</sequence>
<evidence type="ECO:0000256" key="2">
    <source>
        <dbReference type="SAM" id="Phobius"/>
    </source>
</evidence>
<feature type="non-terminal residue" evidence="3">
    <location>
        <position position="1"/>
    </location>
</feature>
<keyword evidence="2" id="KW-0812">Transmembrane</keyword>
<dbReference type="Pfam" id="PF02450">
    <property type="entry name" value="LCAT"/>
    <property type="match status" value="2"/>
</dbReference>
<gene>
    <name evidence="3" type="ORF">MOQ_006532</name>
</gene>
<dbReference type="OrthoDB" id="190846at2759"/>
<feature type="region of interest" description="Disordered" evidence="1">
    <location>
        <begin position="1"/>
        <end position="96"/>
    </location>
</feature>
<proteinExistence type="predicted"/>
<feature type="compositionally biased region" description="Basic residues" evidence="1">
    <location>
        <begin position="1"/>
        <end position="12"/>
    </location>
</feature>
<name>K2MRJ7_TRYCR</name>
<dbReference type="PANTHER" id="PTHR11440">
    <property type="entry name" value="LECITHIN-CHOLESTEROL ACYLTRANSFERASE-RELATED"/>
    <property type="match status" value="1"/>
</dbReference>
<dbReference type="GO" id="GO:0006629">
    <property type="term" value="P:lipid metabolic process"/>
    <property type="evidence" value="ECO:0007669"/>
    <property type="project" value="InterPro"/>
</dbReference>
<dbReference type="EMBL" id="AHKC01012799">
    <property type="protein sequence ID" value="EKF29670.1"/>
    <property type="molecule type" value="Genomic_DNA"/>
</dbReference>
<keyword evidence="2" id="KW-1133">Transmembrane helix</keyword>
<reference evidence="3 4" key="1">
    <citation type="journal article" date="2012" name="BMC Genomics">
        <title>Comparative genomic analysis of human infective Trypanosoma cruzi lineages with the bat-restricted subspecies T. cruzi marinkellei.</title>
        <authorList>
            <person name="Franzen O."/>
            <person name="Talavera-Lopez C."/>
            <person name="Ochaya S."/>
            <person name="Butler C.E."/>
            <person name="Messenger L.A."/>
            <person name="Lewis M.D."/>
            <person name="Llewellyn M.S."/>
            <person name="Marinkelle C.J."/>
            <person name="Tyler K.M."/>
            <person name="Miles M.A."/>
            <person name="Andersson B."/>
        </authorList>
    </citation>
    <scope>NUCLEOTIDE SEQUENCE [LARGE SCALE GENOMIC DNA]</scope>
    <source>
        <strain evidence="3 4">B7</strain>
    </source>
</reference>
<dbReference type="GO" id="GO:0008374">
    <property type="term" value="F:O-acyltransferase activity"/>
    <property type="evidence" value="ECO:0007669"/>
    <property type="project" value="InterPro"/>
</dbReference>
<keyword evidence="4" id="KW-1185">Reference proteome</keyword>
<feature type="transmembrane region" description="Helical" evidence="2">
    <location>
        <begin position="167"/>
        <end position="183"/>
    </location>
</feature>
<protein>
    <submittedName>
        <fullName evidence="3">Phospholipid:diacylglycerol acyltransferase, putative</fullName>
    </submittedName>
</protein>
<evidence type="ECO:0000313" key="3">
    <source>
        <dbReference type="EMBL" id="EKF29670.1"/>
    </source>
</evidence>
<accession>K2MRJ7</accession>
<feature type="compositionally biased region" description="Basic and acidic residues" evidence="1">
    <location>
        <begin position="16"/>
        <end position="29"/>
    </location>
</feature>
<dbReference type="InterPro" id="IPR003386">
    <property type="entry name" value="LACT/PDAT_acylTrfase"/>
</dbReference>
<dbReference type="SUPFAM" id="SSF53474">
    <property type="entry name" value="alpha/beta-Hydrolases"/>
    <property type="match status" value="1"/>
</dbReference>
<dbReference type="Gene3D" id="3.40.50.1820">
    <property type="entry name" value="alpha/beta hydrolase"/>
    <property type="match status" value="1"/>
</dbReference>
<evidence type="ECO:0000313" key="4">
    <source>
        <dbReference type="Proteomes" id="UP000007350"/>
    </source>
</evidence>
<feature type="compositionally biased region" description="Polar residues" evidence="1">
    <location>
        <begin position="45"/>
        <end position="59"/>
    </location>
</feature>
<keyword evidence="3" id="KW-0808">Transferase</keyword>
<keyword evidence="2" id="KW-0472">Membrane</keyword>
<evidence type="ECO:0000256" key="1">
    <source>
        <dbReference type="SAM" id="MobiDB-lite"/>
    </source>
</evidence>
<dbReference type="Proteomes" id="UP000007350">
    <property type="component" value="Unassembled WGS sequence"/>
</dbReference>
<keyword evidence="3" id="KW-0012">Acyltransferase</keyword>
<dbReference type="AlphaFoldDB" id="K2MRJ7"/>
<organism evidence="3 4">
    <name type="scientific">Trypanosoma cruzi marinkellei</name>
    <dbReference type="NCBI Taxonomy" id="85056"/>
    <lineage>
        <taxon>Eukaryota</taxon>
        <taxon>Discoba</taxon>
        <taxon>Euglenozoa</taxon>
        <taxon>Kinetoplastea</taxon>
        <taxon>Metakinetoplastina</taxon>
        <taxon>Trypanosomatida</taxon>
        <taxon>Trypanosomatidae</taxon>
        <taxon>Trypanosoma</taxon>
        <taxon>Schizotrypanum</taxon>
    </lineage>
</organism>
<dbReference type="InterPro" id="IPR029058">
    <property type="entry name" value="AB_hydrolase_fold"/>
</dbReference>